<dbReference type="GO" id="GO:0005509">
    <property type="term" value="F:calcium ion binding"/>
    <property type="evidence" value="ECO:0007669"/>
    <property type="project" value="InterPro"/>
</dbReference>
<feature type="compositionally biased region" description="Basic residues" evidence="2">
    <location>
        <begin position="45"/>
        <end position="55"/>
    </location>
</feature>
<dbReference type="Proteomes" id="UP001153069">
    <property type="component" value="Unassembled WGS sequence"/>
</dbReference>
<accession>A0A9N8EEX0</accession>
<dbReference type="InterPro" id="IPR002048">
    <property type="entry name" value="EF_hand_dom"/>
</dbReference>
<keyword evidence="5" id="KW-1185">Reference proteome</keyword>
<dbReference type="SMART" id="SM00054">
    <property type="entry name" value="EFh"/>
    <property type="match status" value="2"/>
</dbReference>
<dbReference type="Gene3D" id="1.10.238.10">
    <property type="entry name" value="EF-hand"/>
    <property type="match status" value="1"/>
</dbReference>
<organism evidence="4 5">
    <name type="scientific">Seminavis robusta</name>
    <dbReference type="NCBI Taxonomy" id="568900"/>
    <lineage>
        <taxon>Eukaryota</taxon>
        <taxon>Sar</taxon>
        <taxon>Stramenopiles</taxon>
        <taxon>Ochrophyta</taxon>
        <taxon>Bacillariophyta</taxon>
        <taxon>Bacillariophyceae</taxon>
        <taxon>Bacillariophycidae</taxon>
        <taxon>Naviculales</taxon>
        <taxon>Naviculaceae</taxon>
        <taxon>Seminavis</taxon>
    </lineage>
</organism>
<dbReference type="CDD" id="cd00051">
    <property type="entry name" value="EFh"/>
    <property type="match status" value="1"/>
</dbReference>
<proteinExistence type="predicted"/>
<evidence type="ECO:0000256" key="1">
    <source>
        <dbReference type="ARBA" id="ARBA00022837"/>
    </source>
</evidence>
<dbReference type="SUPFAM" id="SSF47473">
    <property type="entry name" value="EF-hand"/>
    <property type="match status" value="1"/>
</dbReference>
<dbReference type="InterPro" id="IPR018247">
    <property type="entry name" value="EF_Hand_1_Ca_BS"/>
</dbReference>
<dbReference type="InterPro" id="IPR011992">
    <property type="entry name" value="EF-hand-dom_pair"/>
</dbReference>
<keyword evidence="1" id="KW-0106">Calcium</keyword>
<evidence type="ECO:0000256" key="2">
    <source>
        <dbReference type="SAM" id="MobiDB-lite"/>
    </source>
</evidence>
<protein>
    <recommendedName>
        <fullName evidence="3">EF-hand domain-containing protein</fullName>
    </recommendedName>
</protein>
<evidence type="ECO:0000259" key="3">
    <source>
        <dbReference type="PROSITE" id="PS50222"/>
    </source>
</evidence>
<reference evidence="4" key="1">
    <citation type="submission" date="2020-06" db="EMBL/GenBank/DDBJ databases">
        <authorList>
            <consortium name="Plant Systems Biology data submission"/>
        </authorList>
    </citation>
    <scope>NUCLEOTIDE SEQUENCE</scope>
    <source>
        <strain evidence="4">D6</strain>
    </source>
</reference>
<sequence length="141" mass="15519">MAATTAEATAGVPSDQQEEEQQHEDQEDTDDDDVDDGEPRDRAKPGKKPNKKPAKKPSPQELKLKKEFMLIDVNNSGFIDKADLVKATGGYLPESFFTNAIKLMDTNRDGKISFEEYKIVRGLASSLKEAAFGKKTGDGKK</sequence>
<feature type="region of interest" description="Disordered" evidence="2">
    <location>
        <begin position="1"/>
        <end position="63"/>
    </location>
</feature>
<dbReference type="PROSITE" id="PS00018">
    <property type="entry name" value="EF_HAND_1"/>
    <property type="match status" value="1"/>
</dbReference>
<feature type="domain" description="EF-hand" evidence="3">
    <location>
        <begin position="92"/>
        <end position="127"/>
    </location>
</feature>
<comment type="caution">
    <text evidence="4">The sequence shown here is derived from an EMBL/GenBank/DDBJ whole genome shotgun (WGS) entry which is preliminary data.</text>
</comment>
<dbReference type="AlphaFoldDB" id="A0A9N8EEX0"/>
<dbReference type="EMBL" id="CAICTM010000990">
    <property type="protein sequence ID" value="CAB9519150.1"/>
    <property type="molecule type" value="Genomic_DNA"/>
</dbReference>
<dbReference type="Pfam" id="PF13499">
    <property type="entry name" value="EF-hand_7"/>
    <property type="match status" value="1"/>
</dbReference>
<feature type="compositionally biased region" description="Acidic residues" evidence="2">
    <location>
        <begin position="16"/>
        <end position="36"/>
    </location>
</feature>
<gene>
    <name evidence="4" type="ORF">SEMRO_992_G228880.1</name>
</gene>
<name>A0A9N8EEX0_9STRA</name>
<evidence type="ECO:0000313" key="4">
    <source>
        <dbReference type="EMBL" id="CAB9519150.1"/>
    </source>
</evidence>
<evidence type="ECO:0000313" key="5">
    <source>
        <dbReference type="Proteomes" id="UP001153069"/>
    </source>
</evidence>
<dbReference type="PROSITE" id="PS50222">
    <property type="entry name" value="EF_HAND_2"/>
    <property type="match status" value="1"/>
</dbReference>
<dbReference type="OrthoDB" id="26525at2759"/>